<proteinExistence type="predicted"/>
<comment type="caution">
    <text evidence="1">The sequence shown here is derived from an EMBL/GenBank/DDBJ whole genome shotgun (WGS) entry which is preliminary data.</text>
</comment>
<sequence length="88" mass="9474">MSEHMNAEKAEKTLVDDVIREGALENETHSMEASIKPNYDVEGSYGDPAVAEAVDGAEGRVVEENLTVGTDENGNRYAEVSESVTGEE</sequence>
<gene>
    <name evidence="1" type="ORF">ATOP_16540</name>
</gene>
<evidence type="ECO:0000313" key="1">
    <source>
        <dbReference type="EMBL" id="GJM55999.1"/>
    </source>
</evidence>
<dbReference type="EMBL" id="BQKC01000001">
    <property type="protein sequence ID" value="GJM55999.1"/>
    <property type="molecule type" value="Genomic_DNA"/>
</dbReference>
<dbReference type="RefSeq" id="WP_265590991.1">
    <property type="nucleotide sequence ID" value="NZ_BQKC01000001.1"/>
</dbReference>
<dbReference type="Proteomes" id="UP001055025">
    <property type="component" value="Unassembled WGS sequence"/>
</dbReference>
<organism evidence="1 2">
    <name type="scientific">Granulimonas faecalis</name>
    <dbReference type="NCBI Taxonomy" id="2894155"/>
    <lineage>
        <taxon>Bacteria</taxon>
        <taxon>Bacillati</taxon>
        <taxon>Actinomycetota</taxon>
        <taxon>Coriobacteriia</taxon>
        <taxon>Coriobacteriales</taxon>
        <taxon>Kribbibacteriaceae</taxon>
        <taxon>Granulimonas</taxon>
    </lineage>
</organism>
<dbReference type="AlphaFoldDB" id="A0AAV5B3I5"/>
<name>A0AAV5B3I5_9ACTN</name>
<reference evidence="1" key="1">
    <citation type="journal article" date="2022" name="Int. J. Syst. Evol. Microbiol.">
        <title>Granulimonas faecalis gen. nov., sp. nov., and Leptogranulimonas caecicola gen. nov., sp. nov., novel lactate-producing Atopobiaceae bacteria isolated from mouse intestines, and an emended description of the family Atopobiaceae.</title>
        <authorList>
            <person name="Morinaga K."/>
            <person name="Kusada H."/>
            <person name="Sakamoto S."/>
            <person name="Murakami T."/>
            <person name="Toyoda A."/>
            <person name="Mori H."/>
            <person name="Meng X.Y."/>
            <person name="Takashino M."/>
            <person name="Murotomi K."/>
            <person name="Tamaki H."/>
        </authorList>
    </citation>
    <scope>NUCLEOTIDE SEQUENCE</scope>
    <source>
        <strain evidence="1">OPF53</strain>
    </source>
</reference>
<accession>A0AAV5B3I5</accession>
<protein>
    <recommendedName>
        <fullName evidence="3">DUF2382 domain-containing protein</fullName>
    </recommendedName>
</protein>
<evidence type="ECO:0000313" key="2">
    <source>
        <dbReference type="Proteomes" id="UP001055025"/>
    </source>
</evidence>
<evidence type="ECO:0008006" key="3">
    <source>
        <dbReference type="Google" id="ProtNLM"/>
    </source>
</evidence>
<keyword evidence="2" id="KW-1185">Reference proteome</keyword>